<dbReference type="InterPro" id="IPR043130">
    <property type="entry name" value="CDP-OH_PTrfase_TM_dom"/>
</dbReference>
<organism evidence="13 14">
    <name type="scientific">Geodermatophilus tzadiensis</name>
    <dbReference type="NCBI Taxonomy" id="1137988"/>
    <lineage>
        <taxon>Bacteria</taxon>
        <taxon>Bacillati</taxon>
        <taxon>Actinomycetota</taxon>
        <taxon>Actinomycetes</taxon>
        <taxon>Geodermatophilales</taxon>
        <taxon>Geodermatophilaceae</taxon>
        <taxon>Geodermatophilus</taxon>
    </lineage>
</organism>
<dbReference type="PANTHER" id="PTHR14269">
    <property type="entry name" value="CDP-DIACYLGLYCEROL--GLYCEROL-3-PHOSPHATE 3-PHOSPHATIDYLTRANSFERASE-RELATED"/>
    <property type="match status" value="1"/>
</dbReference>
<keyword evidence="7" id="KW-0443">Lipid metabolism</keyword>
<reference evidence="13 14" key="1">
    <citation type="submission" date="2018-03" db="EMBL/GenBank/DDBJ databases">
        <title>Genomic Encyclopedia of Archaeal and Bacterial Type Strains, Phase II (KMG-II): from individual species to whole genera.</title>
        <authorList>
            <person name="Goeker M."/>
        </authorList>
    </citation>
    <scope>NUCLEOTIDE SEQUENCE [LARGE SCALE GENOMIC DNA]</scope>
    <source>
        <strain evidence="13 14">DSM 45416</strain>
    </source>
</reference>
<dbReference type="InterPro" id="IPR050324">
    <property type="entry name" value="CDP-alcohol_PTase-I"/>
</dbReference>
<dbReference type="Gene3D" id="1.20.120.1760">
    <property type="match status" value="1"/>
</dbReference>
<accession>A0A2T0TP50</accession>
<dbReference type="GO" id="GO:0046474">
    <property type="term" value="P:glycerophospholipid biosynthetic process"/>
    <property type="evidence" value="ECO:0007669"/>
    <property type="project" value="TreeGrafter"/>
</dbReference>
<evidence type="ECO:0000256" key="9">
    <source>
        <dbReference type="ARBA" id="ARBA00023209"/>
    </source>
</evidence>
<evidence type="ECO:0000256" key="8">
    <source>
        <dbReference type="ARBA" id="ARBA00023136"/>
    </source>
</evidence>
<feature type="transmembrane region" description="Helical" evidence="12">
    <location>
        <begin position="111"/>
        <end position="131"/>
    </location>
</feature>
<keyword evidence="14" id="KW-1185">Reference proteome</keyword>
<dbReference type="InterPro" id="IPR000462">
    <property type="entry name" value="CDP-OH_P_trans"/>
</dbReference>
<comment type="subcellular location">
    <subcellularLocation>
        <location evidence="1">Membrane</location>
        <topology evidence="1">Multi-pass membrane protein</topology>
    </subcellularLocation>
</comment>
<dbReference type="GO" id="GO:0016020">
    <property type="term" value="C:membrane"/>
    <property type="evidence" value="ECO:0007669"/>
    <property type="project" value="UniProtKB-SubCell"/>
</dbReference>
<dbReference type="Pfam" id="PF01066">
    <property type="entry name" value="CDP-OH_P_transf"/>
    <property type="match status" value="1"/>
</dbReference>
<dbReference type="PIRSF" id="PIRSF000847">
    <property type="entry name" value="Phos_ph_gly_syn"/>
    <property type="match status" value="1"/>
</dbReference>
<evidence type="ECO:0000256" key="11">
    <source>
        <dbReference type="RuleBase" id="RU003750"/>
    </source>
</evidence>
<dbReference type="RefSeq" id="WP_245887945.1">
    <property type="nucleotide sequence ID" value="NZ_PVTG01000013.1"/>
</dbReference>
<dbReference type="PANTHER" id="PTHR14269:SF62">
    <property type="entry name" value="CDP-DIACYLGLYCEROL--GLYCEROL-3-PHOSPHATE 3-PHOSPHATIDYLTRANSFERASE 1, CHLOROPLASTIC"/>
    <property type="match status" value="1"/>
</dbReference>
<keyword evidence="3" id="KW-0444">Lipid biosynthesis</keyword>
<dbReference type="UniPathway" id="UPA00085"/>
<keyword evidence="8 12" id="KW-0472">Membrane</keyword>
<evidence type="ECO:0000256" key="2">
    <source>
        <dbReference type="ARBA" id="ARBA00010441"/>
    </source>
</evidence>
<dbReference type="AlphaFoldDB" id="A0A2T0TP50"/>
<protein>
    <submittedName>
        <fullName evidence="13">Cardiolipin synthase</fullName>
    </submittedName>
</protein>
<dbReference type="GO" id="GO:0008444">
    <property type="term" value="F:CDP-diacylglycerol-glycerol-3-phosphate 3-phosphatidyltransferase activity"/>
    <property type="evidence" value="ECO:0007669"/>
    <property type="project" value="InterPro"/>
</dbReference>
<evidence type="ECO:0000256" key="1">
    <source>
        <dbReference type="ARBA" id="ARBA00004141"/>
    </source>
</evidence>
<dbReference type="EMBL" id="PVTG01000013">
    <property type="protein sequence ID" value="PRY47504.1"/>
    <property type="molecule type" value="Genomic_DNA"/>
</dbReference>
<feature type="transmembrane region" description="Helical" evidence="12">
    <location>
        <begin position="143"/>
        <end position="162"/>
    </location>
</feature>
<feature type="transmembrane region" description="Helical" evidence="12">
    <location>
        <begin position="28"/>
        <end position="48"/>
    </location>
</feature>
<evidence type="ECO:0000256" key="3">
    <source>
        <dbReference type="ARBA" id="ARBA00022516"/>
    </source>
</evidence>
<keyword evidence="5 12" id="KW-0812">Transmembrane</keyword>
<keyword evidence="10" id="KW-1208">Phospholipid metabolism</keyword>
<dbReference type="PROSITE" id="PS00379">
    <property type="entry name" value="CDP_ALCOHOL_P_TRANSF"/>
    <property type="match status" value="1"/>
</dbReference>
<sequence>MTSSQGPSAAVPVSGVDRNTLPRRVWTVPNALSVLRLLGVPLFLWLLLGPEADGWAVVVLMVAGVTDYADGKLARVLGQSSRLGALLDPAADRLYIVSTLIAFVLRDVVPLWFVALLVGRELVLGVMLLVLRRHGYPPLQVHYLGKAATFILLYAFPLLLLADGDGALVAVVTPVAWALTIWGGALYLLAGVLYVVQVLALVRAERAVPVRAGTAPRPAP</sequence>
<evidence type="ECO:0000256" key="4">
    <source>
        <dbReference type="ARBA" id="ARBA00022679"/>
    </source>
</evidence>
<evidence type="ECO:0000256" key="7">
    <source>
        <dbReference type="ARBA" id="ARBA00023098"/>
    </source>
</evidence>
<feature type="transmembrane region" description="Helical" evidence="12">
    <location>
        <begin position="174"/>
        <end position="196"/>
    </location>
</feature>
<dbReference type="Proteomes" id="UP000239210">
    <property type="component" value="Unassembled WGS sequence"/>
</dbReference>
<evidence type="ECO:0000256" key="10">
    <source>
        <dbReference type="ARBA" id="ARBA00023264"/>
    </source>
</evidence>
<keyword evidence="4 11" id="KW-0808">Transferase</keyword>
<comment type="similarity">
    <text evidence="2 11">Belongs to the CDP-alcohol phosphatidyltransferase class-I family.</text>
</comment>
<evidence type="ECO:0000256" key="5">
    <source>
        <dbReference type="ARBA" id="ARBA00022692"/>
    </source>
</evidence>
<evidence type="ECO:0000313" key="14">
    <source>
        <dbReference type="Proteomes" id="UP000239210"/>
    </source>
</evidence>
<keyword evidence="6 12" id="KW-1133">Transmembrane helix</keyword>
<dbReference type="InterPro" id="IPR004570">
    <property type="entry name" value="Phosphatidylglycerol_P_synth"/>
</dbReference>
<keyword evidence="9" id="KW-0594">Phospholipid biosynthesis</keyword>
<evidence type="ECO:0000256" key="6">
    <source>
        <dbReference type="ARBA" id="ARBA00022989"/>
    </source>
</evidence>
<proteinExistence type="inferred from homology"/>
<evidence type="ECO:0000313" key="13">
    <source>
        <dbReference type="EMBL" id="PRY47504.1"/>
    </source>
</evidence>
<name>A0A2T0TP50_9ACTN</name>
<evidence type="ECO:0000256" key="12">
    <source>
        <dbReference type="SAM" id="Phobius"/>
    </source>
</evidence>
<dbReference type="InterPro" id="IPR048254">
    <property type="entry name" value="CDP_ALCOHOL_P_TRANSF_CS"/>
</dbReference>
<gene>
    <name evidence="13" type="ORF">LY71_1135</name>
</gene>
<comment type="caution">
    <text evidence="13">The sequence shown here is derived from an EMBL/GenBank/DDBJ whole genome shotgun (WGS) entry which is preliminary data.</text>
</comment>